<feature type="compositionally biased region" description="Basic and acidic residues" evidence="1">
    <location>
        <begin position="24"/>
        <end position="42"/>
    </location>
</feature>
<dbReference type="Proteomes" id="UP000006591">
    <property type="component" value="Chromosome 3"/>
</dbReference>
<proteinExistence type="predicted"/>
<dbReference type="HOGENOM" id="CLU_2871541_0_0_1"/>
<evidence type="ECO:0000313" key="2">
    <source>
        <dbReference type="EnsemblPlants" id="ONIVA03G12490.1"/>
    </source>
</evidence>
<name>A0A0E0GK64_ORYNI</name>
<evidence type="ECO:0000313" key="3">
    <source>
        <dbReference type="Proteomes" id="UP000006591"/>
    </source>
</evidence>
<reference evidence="2" key="1">
    <citation type="submission" date="2015-04" db="UniProtKB">
        <authorList>
            <consortium name="EnsemblPlants"/>
        </authorList>
    </citation>
    <scope>IDENTIFICATION</scope>
    <source>
        <strain evidence="2">SL10</strain>
    </source>
</reference>
<protein>
    <submittedName>
        <fullName evidence="2">Uncharacterized protein</fullName>
    </submittedName>
</protein>
<organism evidence="2">
    <name type="scientific">Oryza nivara</name>
    <name type="common">Indian wild rice</name>
    <name type="synonym">Oryza sativa f. spontanea</name>
    <dbReference type="NCBI Taxonomy" id="4536"/>
    <lineage>
        <taxon>Eukaryota</taxon>
        <taxon>Viridiplantae</taxon>
        <taxon>Streptophyta</taxon>
        <taxon>Embryophyta</taxon>
        <taxon>Tracheophyta</taxon>
        <taxon>Spermatophyta</taxon>
        <taxon>Magnoliopsida</taxon>
        <taxon>Liliopsida</taxon>
        <taxon>Poales</taxon>
        <taxon>Poaceae</taxon>
        <taxon>BOP clade</taxon>
        <taxon>Oryzoideae</taxon>
        <taxon>Oryzeae</taxon>
        <taxon>Oryzinae</taxon>
        <taxon>Oryza</taxon>
    </lineage>
</organism>
<feature type="region of interest" description="Disordered" evidence="1">
    <location>
        <begin position="1"/>
        <end position="42"/>
    </location>
</feature>
<keyword evidence="3" id="KW-1185">Reference proteome</keyword>
<evidence type="ECO:0000256" key="1">
    <source>
        <dbReference type="SAM" id="MobiDB-lite"/>
    </source>
</evidence>
<reference evidence="2" key="2">
    <citation type="submission" date="2018-04" db="EMBL/GenBank/DDBJ databases">
        <title>OnivRS2 (Oryza nivara Reference Sequence Version 2).</title>
        <authorList>
            <person name="Zhang J."/>
            <person name="Kudrna D."/>
            <person name="Lee S."/>
            <person name="Talag J."/>
            <person name="Rajasekar S."/>
            <person name="Welchert J."/>
            <person name="Hsing Y.-I."/>
            <person name="Wing R.A."/>
        </authorList>
    </citation>
    <scope>NUCLEOTIDE SEQUENCE [LARGE SCALE GENOMIC DNA]</scope>
    <source>
        <strain evidence="2">SL10</strain>
    </source>
</reference>
<accession>A0A0E0GK64</accession>
<dbReference type="AlphaFoldDB" id="A0A0E0GK64"/>
<dbReference type="Gramene" id="ONIVA03G12490.1">
    <property type="protein sequence ID" value="ONIVA03G12490.1"/>
    <property type="gene ID" value="ONIVA03G12490"/>
</dbReference>
<dbReference type="EnsemblPlants" id="ONIVA03G12490.1">
    <property type="protein sequence ID" value="ONIVA03G12490.1"/>
    <property type="gene ID" value="ONIVA03G12490"/>
</dbReference>
<sequence length="64" mass="6913">MGVEERRKGSRWMGVEGRRKGRRGGGEGRGGEARSDLREGVGEERYEVMIGLGRPAGESPGPTI</sequence>